<dbReference type="GO" id="GO:0016491">
    <property type="term" value="F:oxidoreductase activity"/>
    <property type="evidence" value="ECO:0007669"/>
    <property type="project" value="InterPro"/>
</dbReference>
<dbReference type="GO" id="GO:0005829">
    <property type="term" value="C:cytosol"/>
    <property type="evidence" value="ECO:0007669"/>
    <property type="project" value="TreeGrafter"/>
</dbReference>
<reference evidence="2" key="1">
    <citation type="submission" date="2018-05" db="EMBL/GenBank/DDBJ databases">
        <authorList>
            <person name="Lanie J.A."/>
            <person name="Ng W.-L."/>
            <person name="Kazmierczak K.M."/>
            <person name="Andrzejewski T.M."/>
            <person name="Davidsen T.M."/>
            <person name="Wayne K.J."/>
            <person name="Tettelin H."/>
            <person name="Glass J.I."/>
            <person name="Rusch D."/>
            <person name="Podicherti R."/>
            <person name="Tsui H.-C.T."/>
            <person name="Winkler M.E."/>
        </authorList>
    </citation>
    <scope>NUCLEOTIDE SEQUENCE</scope>
</reference>
<dbReference type="Gene3D" id="3.40.50.360">
    <property type="match status" value="1"/>
</dbReference>
<feature type="domain" description="NADPH-dependent FMN reductase-like" evidence="1">
    <location>
        <begin position="8"/>
        <end position="148"/>
    </location>
</feature>
<dbReference type="Pfam" id="PF03358">
    <property type="entry name" value="FMN_red"/>
    <property type="match status" value="1"/>
</dbReference>
<dbReference type="AlphaFoldDB" id="A0A381QL10"/>
<dbReference type="InterPro" id="IPR005025">
    <property type="entry name" value="FMN_Rdtase-like_dom"/>
</dbReference>
<evidence type="ECO:0000313" key="2">
    <source>
        <dbReference type="EMBL" id="SUZ80046.1"/>
    </source>
</evidence>
<dbReference type="InterPro" id="IPR050712">
    <property type="entry name" value="NAD(P)H-dep_reductase"/>
</dbReference>
<accession>A0A381QL10</accession>
<dbReference type="EMBL" id="UINC01001412">
    <property type="protein sequence ID" value="SUZ80046.1"/>
    <property type="molecule type" value="Genomic_DNA"/>
</dbReference>
<dbReference type="PANTHER" id="PTHR30543:SF21">
    <property type="entry name" value="NAD(P)H-DEPENDENT FMN REDUCTASE LOT6"/>
    <property type="match status" value="1"/>
</dbReference>
<protein>
    <recommendedName>
        <fullName evidence="1">NADPH-dependent FMN reductase-like domain-containing protein</fullName>
    </recommendedName>
</protein>
<sequence>MAEKKKILLVSATRGKNYELAQELKKIIDNTTAVDTSVINLNSYDLPLYKPGIETKNETASELSAEFENADGFVFCAPEYNGGLPPILTNAFTWISVTTANWRDGFKDKFAVIATSSAGSGQRFLVAFRSQLEYMGTLVMPKTITVTNGQSLNRKSAERTLHNLTHLLSK</sequence>
<evidence type="ECO:0000259" key="1">
    <source>
        <dbReference type="Pfam" id="PF03358"/>
    </source>
</evidence>
<organism evidence="2">
    <name type="scientific">marine metagenome</name>
    <dbReference type="NCBI Taxonomy" id="408172"/>
    <lineage>
        <taxon>unclassified sequences</taxon>
        <taxon>metagenomes</taxon>
        <taxon>ecological metagenomes</taxon>
    </lineage>
</organism>
<gene>
    <name evidence="2" type="ORF">METZ01_LOCUS32900</name>
</gene>
<dbReference type="GO" id="GO:0010181">
    <property type="term" value="F:FMN binding"/>
    <property type="evidence" value="ECO:0007669"/>
    <property type="project" value="TreeGrafter"/>
</dbReference>
<name>A0A381QL10_9ZZZZ</name>
<dbReference type="InterPro" id="IPR029039">
    <property type="entry name" value="Flavoprotein-like_sf"/>
</dbReference>
<dbReference type="PANTHER" id="PTHR30543">
    <property type="entry name" value="CHROMATE REDUCTASE"/>
    <property type="match status" value="1"/>
</dbReference>
<proteinExistence type="predicted"/>
<dbReference type="SUPFAM" id="SSF52218">
    <property type="entry name" value="Flavoproteins"/>
    <property type="match status" value="1"/>
</dbReference>